<evidence type="ECO:0000256" key="1">
    <source>
        <dbReference type="SAM" id="MobiDB-lite"/>
    </source>
</evidence>
<evidence type="ECO:0000313" key="3">
    <source>
        <dbReference type="Proteomes" id="UP001633002"/>
    </source>
</evidence>
<dbReference type="Proteomes" id="UP001633002">
    <property type="component" value="Unassembled WGS sequence"/>
</dbReference>
<gene>
    <name evidence="2" type="ORF">R1sor_011757</name>
</gene>
<evidence type="ECO:0000313" key="2">
    <source>
        <dbReference type="EMBL" id="KAL3697681.1"/>
    </source>
</evidence>
<accession>A0ABD3I345</accession>
<feature type="region of interest" description="Disordered" evidence="1">
    <location>
        <begin position="230"/>
        <end position="277"/>
    </location>
</feature>
<feature type="region of interest" description="Disordered" evidence="1">
    <location>
        <begin position="80"/>
        <end position="112"/>
    </location>
</feature>
<keyword evidence="3" id="KW-1185">Reference proteome</keyword>
<evidence type="ECO:0008006" key="4">
    <source>
        <dbReference type="Google" id="ProtNLM"/>
    </source>
</evidence>
<feature type="region of interest" description="Disordered" evidence="1">
    <location>
        <begin position="469"/>
        <end position="488"/>
    </location>
</feature>
<reference evidence="2 3" key="1">
    <citation type="submission" date="2024-09" db="EMBL/GenBank/DDBJ databases">
        <title>Chromosome-scale assembly of Riccia sorocarpa.</title>
        <authorList>
            <person name="Paukszto L."/>
        </authorList>
    </citation>
    <scope>NUCLEOTIDE SEQUENCE [LARGE SCALE GENOMIC DNA]</scope>
    <source>
        <strain evidence="2">LP-2024</strain>
        <tissue evidence="2">Aerial parts of the thallus</tissue>
    </source>
</reference>
<name>A0ABD3I345_9MARC</name>
<dbReference type="Gene3D" id="1.10.150.50">
    <property type="entry name" value="Transcription Factor, Ets-1"/>
    <property type="match status" value="1"/>
</dbReference>
<sequence length="650" mass="73091">MGVKLFDKDGSVQTTVDWVASFLGCSDYSVVLVDEAVNGSALRRLAKDITGLKLIGFKSGHAANLLDYFERLDIHQAAATSPPTPDAVPITPTADPLAGKTPHTHHRGSELDCSRKNLHHPEPVLFFVLLASKPCTCSSSSPTMPTCSHYETDPLQFDPLHENYRLNPDMKRKLNLFVSERISQLPPLVLVPGGETGTLSFEWKHETVYLHIIAHRQEFKKALKRRRSLSTADGDSDLELPPKKSQSSRPNNESGRDDDHPPAHPLSTRTSNLSEDEPDMMSIIMKAGKFGLYALKDRPTIQHLQMRDCGTTLDIAVESVDFIGFGEPTKVCQNTPYKAYEVRVTDLVKGYDKRFSKYYVPHIGNTTGEPLHVHQLDIGCLIDYAQCYVTLMEEDDVFARLMKMEWTAKPSNTAGGAAEVAPKNKNKEPEELMNTTSLEKECESNHFAEDSHKGQTTLQAFKRRVLAPKNADNLGEDSTPAPADSCAKRQMTESQDRLEEKAMLNQRSAYPRSYRPTANPGLDNNQRNPLLVLISMRILRLMLEIMFLNQDIYAKLSDEACVIVAMVVVGCNKKDDLPMGLTKYMADVNKRQHKKQFRNHTNLSVGKKIDLVVERAFALGIVEVRGEGRWKRKRWHFSRGNVHRIDHSYN</sequence>
<protein>
    <recommendedName>
        <fullName evidence="4">SAM domain-containing protein</fullName>
    </recommendedName>
</protein>
<feature type="compositionally biased region" description="Polar residues" evidence="1">
    <location>
        <begin position="244"/>
        <end position="253"/>
    </location>
</feature>
<proteinExistence type="predicted"/>
<dbReference type="EMBL" id="JBJQOH010000002">
    <property type="protein sequence ID" value="KAL3697681.1"/>
    <property type="molecule type" value="Genomic_DNA"/>
</dbReference>
<comment type="caution">
    <text evidence="2">The sequence shown here is derived from an EMBL/GenBank/DDBJ whole genome shotgun (WGS) entry which is preliminary data.</text>
</comment>
<organism evidence="2 3">
    <name type="scientific">Riccia sorocarpa</name>
    <dbReference type="NCBI Taxonomy" id="122646"/>
    <lineage>
        <taxon>Eukaryota</taxon>
        <taxon>Viridiplantae</taxon>
        <taxon>Streptophyta</taxon>
        <taxon>Embryophyta</taxon>
        <taxon>Marchantiophyta</taxon>
        <taxon>Marchantiopsida</taxon>
        <taxon>Marchantiidae</taxon>
        <taxon>Marchantiales</taxon>
        <taxon>Ricciaceae</taxon>
        <taxon>Riccia</taxon>
    </lineage>
</organism>
<dbReference type="InterPro" id="IPR013761">
    <property type="entry name" value="SAM/pointed_sf"/>
</dbReference>
<feature type="region of interest" description="Disordered" evidence="1">
    <location>
        <begin position="411"/>
        <end position="431"/>
    </location>
</feature>
<dbReference type="AlphaFoldDB" id="A0ABD3I345"/>